<feature type="transmembrane region" description="Helical" evidence="2">
    <location>
        <begin position="1069"/>
        <end position="1088"/>
    </location>
</feature>
<evidence type="ECO:0000256" key="1">
    <source>
        <dbReference type="SAM" id="MobiDB-lite"/>
    </source>
</evidence>
<organism evidence="3">
    <name type="scientific">Amphimedon queenslandica</name>
    <name type="common">Sponge</name>
    <dbReference type="NCBI Taxonomy" id="400682"/>
    <lineage>
        <taxon>Eukaryota</taxon>
        <taxon>Metazoa</taxon>
        <taxon>Porifera</taxon>
        <taxon>Demospongiae</taxon>
        <taxon>Heteroscleromorpha</taxon>
        <taxon>Haplosclerida</taxon>
        <taxon>Niphatidae</taxon>
        <taxon>Amphimedon</taxon>
    </lineage>
</organism>
<keyword evidence="2" id="KW-1133">Transmembrane helix</keyword>
<feature type="transmembrane region" description="Helical" evidence="2">
    <location>
        <begin position="832"/>
        <end position="853"/>
    </location>
</feature>
<dbReference type="InParanoid" id="A0A1X7VQ24"/>
<evidence type="ECO:0000313" key="3">
    <source>
        <dbReference type="EnsemblMetazoa" id="Aqu2.1.41969_001"/>
    </source>
</evidence>
<dbReference type="EnsemblMetazoa" id="Aqu2.1.41969_001">
    <property type="protein sequence ID" value="Aqu2.1.41969_001"/>
    <property type="gene ID" value="Aqu2.1.41969"/>
</dbReference>
<keyword evidence="2" id="KW-0472">Membrane</keyword>
<feature type="transmembrane region" description="Helical" evidence="2">
    <location>
        <begin position="928"/>
        <end position="953"/>
    </location>
</feature>
<feature type="transmembrane region" description="Helical" evidence="2">
    <location>
        <begin position="865"/>
        <end position="886"/>
    </location>
</feature>
<proteinExistence type="predicted"/>
<dbReference type="SMART" id="SM00710">
    <property type="entry name" value="PbH1"/>
    <property type="match status" value="5"/>
</dbReference>
<sequence>MAVIGLITFESCGASITSDPRLVSDINTHYSSVPYGWEFGIRLEAYHTLLFVNGSDLTLELVTVQNGIGYGLTIVNSYDITINGSYFYRNGDTCFGSRNFFLGISNPGGNIRIVHIPVPSLSYCPYVKQDSSVLTISNTVASNGCNLILQLNEAIKSMPAEIRFVVVGFGGGIGLVAADYECNRYRYELDSVTLVNNHATAGANFALVVLPVPITMRQVISHLGVSIFHGTGLLFATFEPLNSRSELSIQGTSTSSNNIASNGRGTGIYIVTYVKESWNQISIQSCSFHNNRGISGSGIYIESRGVGVFNKLNVSLTNVALSRNSAITRYDNLQEVIDATVTLINIDCIIDGLSIADSFGSRGLSLITSRVYIRGDNVISNNVAPSGSGGGVHMDPYSYFIFQPPANLSFLNNHADNFGGGIYILPRLNRTVQFPCFIQIDSPSPTPDVKLYAEGNTANITGNFIYGGDLLYCTFVTNFFYSFCRNETNSFCAYSVFQRVFNMSNENDSRSISSTGVGVALCEDGDINRTRNYVMTATPGRAFHINLLLISETNGIAIGTLRAYFFNGPPQPPQPPNSLPNLTEFIIADCTPVEFVAYQYTLNGNFSMSLFSTVLVQYFYESYTPLVITIKFEECPPLFGLMPTNDRNGLLSCDCNSYLMEANANCNINSSTITSNPRNKWIGYNYEDTCTYTGDCPFGYCKGEEVTFTINNVDEQCALDRSGVLCGGCAEGYSIKLGSNECGQCSNSYLSLLLVFGIAGVVLVIILILLNLTVTIGTINGLIFYANIVKILKPILFQTDSIPVLSQFISWINLDFGVNVCFYDGMTPSHKIWWQFAFPIYIWIIIGIITIAVKKMTNHRFFDPVTRYFIHFKIVNIFATLLLLSYTKLIQTLVNIFNRSSIECDGEAKTVLYYDGTLDYAKGSHLPMFLFGFGFLCVVIVPYTLFLFALPLVEKGVAHLLEKCQGFGRLWLKIKPLTDAYASPFKNNCRFWVGFLIVIRLVVSLVFASQTDETYIIYIVFTIILFTLMFSVSLEGPYTNRYLNKLEHWFLVNLLGIIAYSRHPRIGVGIFHSLVFATFILIVTWHCFARWNGDFDLNPQSIIKSLKKSTKRTRGFRNATSEATDSKLEMETSSSDRTTTKSTDVSTKGTTTNSSSTVMSSVVSVAADGSKFNAVGASRLKLAPANAGYRESVLDLDPPEY</sequence>
<dbReference type="AlphaFoldDB" id="A0A1X7VQ24"/>
<feature type="transmembrane region" description="Helical" evidence="2">
    <location>
        <begin position="991"/>
        <end position="1009"/>
    </location>
</feature>
<accession>A0A1X7VQ24</accession>
<dbReference type="InterPro" id="IPR011050">
    <property type="entry name" value="Pectin_lyase_fold/virulence"/>
</dbReference>
<dbReference type="InterPro" id="IPR006626">
    <property type="entry name" value="PbH1"/>
</dbReference>
<feature type="region of interest" description="Disordered" evidence="1">
    <location>
        <begin position="1114"/>
        <end position="1158"/>
    </location>
</feature>
<reference evidence="3" key="1">
    <citation type="submission" date="2017-05" db="UniProtKB">
        <authorList>
            <consortium name="EnsemblMetazoa"/>
        </authorList>
    </citation>
    <scope>IDENTIFICATION</scope>
</reference>
<keyword evidence="2" id="KW-0812">Transmembrane</keyword>
<protein>
    <submittedName>
        <fullName evidence="3">Uncharacterized protein</fullName>
    </submittedName>
</protein>
<name>A0A1X7VQ24_AMPQE</name>
<feature type="transmembrane region" description="Helical" evidence="2">
    <location>
        <begin position="749"/>
        <end position="774"/>
    </location>
</feature>
<evidence type="ECO:0000256" key="2">
    <source>
        <dbReference type="SAM" id="Phobius"/>
    </source>
</evidence>
<dbReference type="SUPFAM" id="SSF51126">
    <property type="entry name" value="Pectin lyase-like"/>
    <property type="match status" value="1"/>
</dbReference>
<feature type="transmembrane region" description="Helical" evidence="2">
    <location>
        <begin position="1015"/>
        <end position="1034"/>
    </location>
</feature>
<feature type="compositionally biased region" description="Low complexity" evidence="1">
    <location>
        <begin position="1132"/>
        <end position="1158"/>
    </location>
</feature>